<dbReference type="GO" id="GO:0019216">
    <property type="term" value="P:regulation of lipid metabolic process"/>
    <property type="evidence" value="ECO:0007669"/>
    <property type="project" value="TreeGrafter"/>
</dbReference>
<feature type="region of interest" description="Disordered" evidence="5">
    <location>
        <begin position="144"/>
        <end position="174"/>
    </location>
</feature>
<evidence type="ECO:0000256" key="4">
    <source>
        <dbReference type="SAM" id="Coils"/>
    </source>
</evidence>
<keyword evidence="7" id="KW-1185">Reference proteome</keyword>
<protein>
    <submittedName>
        <fullName evidence="6">Outer mitochondrial membrane lipid metabolism regulator OPA3</fullName>
    </submittedName>
</protein>
<comment type="function">
    <text evidence="1">May play some role in mitochondrial processes.</text>
</comment>
<name>A0A8C2U6E7_COTJA</name>
<comment type="similarity">
    <text evidence="2">Belongs to the OPA3 family.</text>
</comment>
<feature type="coiled-coil region" evidence="4">
    <location>
        <begin position="109"/>
        <end position="139"/>
    </location>
</feature>
<dbReference type="Pfam" id="PF07047">
    <property type="entry name" value="OPA3"/>
    <property type="match status" value="1"/>
</dbReference>
<dbReference type="PANTHER" id="PTHR12499">
    <property type="entry name" value="OPTIC ATROPHY 3 PROTEIN OPA3"/>
    <property type="match status" value="1"/>
</dbReference>
<evidence type="ECO:0000256" key="3">
    <source>
        <dbReference type="ARBA" id="ARBA00023054"/>
    </source>
</evidence>
<dbReference type="Proteomes" id="UP000694412">
    <property type="component" value="Chromosome 27"/>
</dbReference>
<proteinExistence type="inferred from homology"/>
<dbReference type="GO" id="GO:0005739">
    <property type="term" value="C:mitochondrion"/>
    <property type="evidence" value="ECO:0007669"/>
    <property type="project" value="TreeGrafter"/>
</dbReference>
<dbReference type="GeneTree" id="ENSGT00390000009795"/>
<reference evidence="6" key="3">
    <citation type="submission" date="2025-09" db="UniProtKB">
        <authorList>
            <consortium name="Ensembl"/>
        </authorList>
    </citation>
    <scope>IDENTIFICATION</scope>
</reference>
<sequence>MVAGAFPIAKLLTLGARQLSRPLAARIKAGARASPFFRTYICLPPAQLYHWVEMRAKMRIMGFRGAAVKPLNEEAAAELGAELLGEAIVFGVGGLCIYMEYARQAGQSRRKEEEQAAALKNMAADIESMRRELDAILRERGGAKISHAPEQSQAANRSEAATLSHASKGQGYGVKDMGTRIWGQGHGVKDMGSRTWGHGHGDTDMGTRIWGHGHAQWGSFQPNAIMHGTSPTPSPAHGVHAPPMGRHQGTRGQGCGDKDMGTRTWG</sequence>
<feature type="compositionally biased region" description="Basic and acidic residues" evidence="5">
    <location>
        <begin position="256"/>
        <end position="266"/>
    </location>
</feature>
<dbReference type="InterPro" id="IPR010754">
    <property type="entry name" value="OPA3-like"/>
</dbReference>
<dbReference type="Ensembl" id="ENSCJPT00005033046.1">
    <property type="protein sequence ID" value="ENSCJPP00005024215.1"/>
    <property type="gene ID" value="ENSCJPG00005019116.1"/>
</dbReference>
<reference evidence="6" key="1">
    <citation type="submission" date="2015-11" db="EMBL/GenBank/DDBJ databases">
        <authorList>
            <consortium name="International Coturnix japonica Genome Analysis Consortium"/>
            <person name="Warren W."/>
            <person name="Burt D.W."/>
            <person name="Antin P.B."/>
            <person name="Lanford R."/>
            <person name="Gros J."/>
            <person name="Wilson R.K."/>
        </authorList>
    </citation>
    <scope>NUCLEOTIDE SEQUENCE [LARGE SCALE GENOMIC DNA]</scope>
</reference>
<organism evidence="6 7">
    <name type="scientific">Coturnix japonica</name>
    <name type="common">Japanese quail</name>
    <name type="synonym">Coturnix coturnix japonica</name>
    <dbReference type="NCBI Taxonomy" id="93934"/>
    <lineage>
        <taxon>Eukaryota</taxon>
        <taxon>Metazoa</taxon>
        <taxon>Chordata</taxon>
        <taxon>Craniata</taxon>
        <taxon>Vertebrata</taxon>
        <taxon>Euteleostomi</taxon>
        <taxon>Archelosauria</taxon>
        <taxon>Archosauria</taxon>
        <taxon>Dinosauria</taxon>
        <taxon>Saurischia</taxon>
        <taxon>Theropoda</taxon>
        <taxon>Coelurosauria</taxon>
        <taxon>Aves</taxon>
        <taxon>Neognathae</taxon>
        <taxon>Galloanserae</taxon>
        <taxon>Galliformes</taxon>
        <taxon>Phasianidae</taxon>
        <taxon>Perdicinae</taxon>
        <taxon>Coturnix</taxon>
    </lineage>
</organism>
<keyword evidence="3 4" id="KW-0175">Coiled coil</keyword>
<gene>
    <name evidence="6" type="primary">OPA3</name>
</gene>
<dbReference type="PANTHER" id="PTHR12499:SF0">
    <property type="entry name" value="OPTIC ATROPHY 3 PROTEIN"/>
    <property type="match status" value="1"/>
</dbReference>
<feature type="compositionally biased region" description="Polar residues" evidence="5">
    <location>
        <begin position="149"/>
        <end position="167"/>
    </location>
</feature>
<evidence type="ECO:0000313" key="6">
    <source>
        <dbReference type="Ensembl" id="ENSCJPP00005024215.1"/>
    </source>
</evidence>
<reference evidence="6" key="2">
    <citation type="submission" date="2025-08" db="UniProtKB">
        <authorList>
            <consortium name="Ensembl"/>
        </authorList>
    </citation>
    <scope>IDENTIFICATION</scope>
</reference>
<evidence type="ECO:0000256" key="1">
    <source>
        <dbReference type="ARBA" id="ARBA00003027"/>
    </source>
</evidence>
<evidence type="ECO:0000256" key="2">
    <source>
        <dbReference type="ARBA" id="ARBA00007584"/>
    </source>
</evidence>
<feature type="region of interest" description="Disordered" evidence="5">
    <location>
        <begin position="246"/>
        <end position="266"/>
    </location>
</feature>
<evidence type="ECO:0000313" key="7">
    <source>
        <dbReference type="Proteomes" id="UP000694412"/>
    </source>
</evidence>
<dbReference type="AlphaFoldDB" id="A0A8C2U6E7"/>
<accession>A0A8C2U6E7</accession>
<evidence type="ECO:0000256" key="5">
    <source>
        <dbReference type="SAM" id="MobiDB-lite"/>
    </source>
</evidence>